<dbReference type="STRING" id="1798374.A2Z33_05915"/>
<dbReference type="EMBL" id="MFJD01000001">
    <property type="protein sequence ID" value="OGG04818.1"/>
    <property type="molecule type" value="Genomic_DNA"/>
</dbReference>
<comment type="caution">
    <text evidence="2">The sequence shown here is derived from an EMBL/GenBank/DDBJ whole genome shotgun (WGS) entry which is preliminary data.</text>
</comment>
<organism evidence="2 3">
    <name type="scientific">Candidatus Gottesmanbacteria bacterium RBG_16_52_11</name>
    <dbReference type="NCBI Taxonomy" id="1798374"/>
    <lineage>
        <taxon>Bacteria</taxon>
        <taxon>Candidatus Gottesmaniibacteriota</taxon>
    </lineage>
</organism>
<name>A0A1F5YX95_9BACT</name>
<reference evidence="2 3" key="1">
    <citation type="journal article" date="2016" name="Nat. Commun.">
        <title>Thousands of microbial genomes shed light on interconnected biogeochemical processes in an aquifer system.</title>
        <authorList>
            <person name="Anantharaman K."/>
            <person name="Brown C.T."/>
            <person name="Hug L.A."/>
            <person name="Sharon I."/>
            <person name="Castelle C.J."/>
            <person name="Probst A.J."/>
            <person name="Thomas B.C."/>
            <person name="Singh A."/>
            <person name="Wilkins M.J."/>
            <person name="Karaoz U."/>
            <person name="Brodie E.L."/>
            <person name="Williams K.H."/>
            <person name="Hubbard S.S."/>
            <person name="Banfield J.F."/>
        </authorList>
    </citation>
    <scope>NUCLEOTIDE SEQUENCE [LARGE SCALE GENOMIC DNA]</scope>
</reference>
<dbReference type="Gene3D" id="3.10.180.10">
    <property type="entry name" value="2,3-Dihydroxybiphenyl 1,2-Dioxygenase, domain 1"/>
    <property type="match status" value="1"/>
</dbReference>
<dbReference type="Pfam" id="PF00903">
    <property type="entry name" value="Glyoxalase"/>
    <property type="match status" value="1"/>
</dbReference>
<dbReference type="InterPro" id="IPR029068">
    <property type="entry name" value="Glyas_Bleomycin-R_OHBP_Dase"/>
</dbReference>
<evidence type="ECO:0000313" key="2">
    <source>
        <dbReference type="EMBL" id="OGG04818.1"/>
    </source>
</evidence>
<evidence type="ECO:0000259" key="1">
    <source>
        <dbReference type="Pfam" id="PF00903"/>
    </source>
</evidence>
<gene>
    <name evidence="2" type="ORF">A2Z33_05915</name>
</gene>
<dbReference type="Proteomes" id="UP000178448">
    <property type="component" value="Unassembled WGS sequence"/>
</dbReference>
<dbReference type="PANTHER" id="PTHR33990">
    <property type="entry name" value="PROTEIN YJDN-RELATED"/>
    <property type="match status" value="1"/>
</dbReference>
<proteinExistence type="predicted"/>
<dbReference type="PANTHER" id="PTHR33990:SF1">
    <property type="entry name" value="PROTEIN YJDN"/>
    <property type="match status" value="1"/>
</dbReference>
<dbReference type="SUPFAM" id="SSF54593">
    <property type="entry name" value="Glyoxalase/Bleomycin resistance protein/Dihydroxybiphenyl dioxygenase"/>
    <property type="match status" value="1"/>
</dbReference>
<protein>
    <recommendedName>
        <fullName evidence="1">Glyoxalase/fosfomycin resistance/dioxygenase domain-containing protein</fullName>
    </recommendedName>
</protein>
<dbReference type="InterPro" id="IPR028973">
    <property type="entry name" value="PhnB-like"/>
</dbReference>
<sequence length="139" mass="15187">MNMKLTPYLNFNGNCAEAMKFYQSVLGGKLTMQTFGESGMPSTPDYKDKIMHADLQNDALSFMASDNAPGKTVTMGDNVHMSLAGTDEASLTRYFNALAASGKVDMPLAKQFWGDTFGMLTDKFGIHWMVNISAPPAKK</sequence>
<dbReference type="CDD" id="cd06588">
    <property type="entry name" value="PhnB_like"/>
    <property type="match status" value="1"/>
</dbReference>
<dbReference type="AlphaFoldDB" id="A0A1F5YX95"/>
<evidence type="ECO:0000313" key="3">
    <source>
        <dbReference type="Proteomes" id="UP000178448"/>
    </source>
</evidence>
<accession>A0A1F5YX95</accession>
<dbReference type="InterPro" id="IPR004360">
    <property type="entry name" value="Glyas_Fos-R_dOase_dom"/>
</dbReference>
<feature type="domain" description="Glyoxalase/fosfomycin resistance/dioxygenase" evidence="1">
    <location>
        <begin position="11"/>
        <end position="129"/>
    </location>
</feature>